<dbReference type="InterPro" id="IPR006162">
    <property type="entry name" value="Ppantetheine_attach_site"/>
</dbReference>
<dbReference type="PROSITE" id="PS00012">
    <property type="entry name" value="PHOSPHOPANTETHEINE"/>
    <property type="match status" value="1"/>
</dbReference>
<feature type="domain" description="Carrier" evidence="7">
    <location>
        <begin position="1"/>
        <end position="70"/>
    </location>
</feature>
<dbReference type="NCBIfam" id="TIGR00517">
    <property type="entry name" value="acyl_carrier"/>
    <property type="match status" value="1"/>
</dbReference>
<keyword evidence="3" id="KW-0597">Phosphoprotein</keyword>
<keyword evidence="6" id="KW-0275">Fatty acid biosynthesis</keyword>
<dbReference type="InterPro" id="IPR036736">
    <property type="entry name" value="ACP-like_sf"/>
</dbReference>
<evidence type="ECO:0000313" key="8">
    <source>
        <dbReference type="EMBL" id="SVD73520.1"/>
    </source>
</evidence>
<dbReference type="EMBL" id="UINC01169802">
    <property type="protein sequence ID" value="SVD73520.1"/>
    <property type="molecule type" value="Genomic_DNA"/>
</dbReference>
<evidence type="ECO:0000259" key="7">
    <source>
        <dbReference type="PROSITE" id="PS50075"/>
    </source>
</evidence>
<dbReference type="PROSITE" id="PS50075">
    <property type="entry name" value="CARRIER"/>
    <property type="match status" value="1"/>
</dbReference>
<dbReference type="GO" id="GO:0000035">
    <property type="term" value="F:acyl binding"/>
    <property type="evidence" value="ECO:0007669"/>
    <property type="project" value="TreeGrafter"/>
</dbReference>
<dbReference type="InterPro" id="IPR009081">
    <property type="entry name" value="PP-bd_ACP"/>
</dbReference>
<keyword evidence="2" id="KW-0444">Lipid biosynthesis</keyword>
<evidence type="ECO:0000256" key="4">
    <source>
        <dbReference type="ARBA" id="ARBA00022832"/>
    </source>
</evidence>
<protein>
    <recommendedName>
        <fullName evidence="7">Carrier domain-containing protein</fullName>
    </recommendedName>
</protein>
<dbReference type="Gene3D" id="1.10.1200.10">
    <property type="entry name" value="ACP-like"/>
    <property type="match status" value="1"/>
</dbReference>
<evidence type="ECO:0000256" key="1">
    <source>
        <dbReference type="ARBA" id="ARBA00022450"/>
    </source>
</evidence>
<dbReference type="NCBIfam" id="NF002148">
    <property type="entry name" value="PRK00982.1-2"/>
    <property type="match status" value="1"/>
</dbReference>
<evidence type="ECO:0000256" key="5">
    <source>
        <dbReference type="ARBA" id="ARBA00023098"/>
    </source>
</evidence>
<dbReference type="Pfam" id="PF00550">
    <property type="entry name" value="PP-binding"/>
    <property type="match status" value="1"/>
</dbReference>
<reference evidence="8" key="1">
    <citation type="submission" date="2018-05" db="EMBL/GenBank/DDBJ databases">
        <authorList>
            <person name="Lanie J.A."/>
            <person name="Ng W.-L."/>
            <person name="Kazmierczak K.M."/>
            <person name="Andrzejewski T.M."/>
            <person name="Davidsen T.M."/>
            <person name="Wayne K.J."/>
            <person name="Tettelin H."/>
            <person name="Glass J.I."/>
            <person name="Rusch D."/>
            <person name="Podicherti R."/>
            <person name="Tsui H.-C.T."/>
            <person name="Winkler M.E."/>
        </authorList>
    </citation>
    <scope>NUCLEOTIDE SEQUENCE</scope>
</reference>
<sequence length="72" mass="7949">VKEITAQTLGIESVLVKQTSNFSRDLGADSLDTTELVMALEDEFIIEISDLEADNIFTVAEATEFIKERLNG</sequence>
<dbReference type="InterPro" id="IPR003231">
    <property type="entry name" value="ACP"/>
</dbReference>
<keyword evidence="1" id="KW-0596">Phosphopantetheine</keyword>
<dbReference type="SUPFAM" id="SSF47336">
    <property type="entry name" value="ACP-like"/>
    <property type="match status" value="1"/>
</dbReference>
<proteinExistence type="inferred from homology"/>
<evidence type="ECO:0000256" key="2">
    <source>
        <dbReference type="ARBA" id="ARBA00022516"/>
    </source>
</evidence>
<keyword evidence="4" id="KW-0276">Fatty acid metabolism</keyword>
<gene>
    <name evidence="8" type="ORF">METZ01_LOCUS426374</name>
</gene>
<evidence type="ECO:0000256" key="6">
    <source>
        <dbReference type="ARBA" id="ARBA00023160"/>
    </source>
</evidence>
<keyword evidence="5" id="KW-0443">Lipid metabolism</keyword>
<dbReference type="PANTHER" id="PTHR20863">
    <property type="entry name" value="ACYL CARRIER PROTEIN"/>
    <property type="match status" value="1"/>
</dbReference>
<feature type="non-terminal residue" evidence="8">
    <location>
        <position position="1"/>
    </location>
</feature>
<organism evidence="8">
    <name type="scientific">marine metagenome</name>
    <dbReference type="NCBI Taxonomy" id="408172"/>
    <lineage>
        <taxon>unclassified sequences</taxon>
        <taxon>metagenomes</taxon>
        <taxon>ecological metagenomes</taxon>
    </lineage>
</organism>
<accession>A0A382XRP9</accession>
<evidence type="ECO:0000256" key="3">
    <source>
        <dbReference type="ARBA" id="ARBA00022553"/>
    </source>
</evidence>
<name>A0A382XRP9_9ZZZZ</name>
<dbReference type="HAMAP" id="MF_01217">
    <property type="entry name" value="Acyl_carrier"/>
    <property type="match status" value="1"/>
</dbReference>
<dbReference type="GO" id="GO:0000036">
    <property type="term" value="F:acyl carrier activity"/>
    <property type="evidence" value="ECO:0007669"/>
    <property type="project" value="TreeGrafter"/>
</dbReference>
<dbReference type="PANTHER" id="PTHR20863:SF76">
    <property type="entry name" value="CARRIER DOMAIN-CONTAINING PROTEIN"/>
    <property type="match status" value="1"/>
</dbReference>
<dbReference type="AlphaFoldDB" id="A0A382XRP9"/>